<evidence type="ECO:0000256" key="1">
    <source>
        <dbReference type="ARBA" id="ARBA00009902"/>
    </source>
</evidence>
<dbReference type="InterPro" id="IPR013148">
    <property type="entry name" value="Glyco_hydro_32_N"/>
</dbReference>
<dbReference type="GO" id="GO:0005737">
    <property type="term" value="C:cytoplasm"/>
    <property type="evidence" value="ECO:0007669"/>
    <property type="project" value="TreeGrafter"/>
</dbReference>
<keyword evidence="3" id="KW-0326">Glycosidase</keyword>
<evidence type="ECO:0000256" key="2">
    <source>
        <dbReference type="ARBA" id="ARBA00022801"/>
    </source>
</evidence>
<evidence type="ECO:0000256" key="3">
    <source>
        <dbReference type="ARBA" id="ARBA00023295"/>
    </source>
</evidence>
<evidence type="ECO:0000313" key="5">
    <source>
        <dbReference type="EMBL" id="MBU3829017.1"/>
    </source>
</evidence>
<proteinExistence type="inferred from homology"/>
<dbReference type="GO" id="GO:0005987">
    <property type="term" value="P:sucrose catabolic process"/>
    <property type="evidence" value="ECO:0007669"/>
    <property type="project" value="TreeGrafter"/>
</dbReference>
<reference evidence="5" key="2">
    <citation type="submission" date="2021-04" db="EMBL/GenBank/DDBJ databases">
        <authorList>
            <person name="Gilroy R."/>
        </authorList>
    </citation>
    <scope>NUCLEOTIDE SEQUENCE</scope>
    <source>
        <strain evidence="5">F6-686</strain>
    </source>
</reference>
<dbReference type="Proteomes" id="UP000823844">
    <property type="component" value="Unassembled WGS sequence"/>
</dbReference>
<dbReference type="InterPro" id="IPR023296">
    <property type="entry name" value="Glyco_hydro_beta-prop_sf"/>
</dbReference>
<evidence type="ECO:0000313" key="6">
    <source>
        <dbReference type="Proteomes" id="UP000823844"/>
    </source>
</evidence>
<feature type="domain" description="Glycosyl hydrolase family 32 N-terminal" evidence="4">
    <location>
        <begin position="33"/>
        <end position="291"/>
    </location>
</feature>
<evidence type="ECO:0000259" key="4">
    <source>
        <dbReference type="Pfam" id="PF00251"/>
    </source>
</evidence>
<dbReference type="PANTHER" id="PTHR42800">
    <property type="entry name" value="EXOINULINASE INUD (AFU_ORTHOLOGUE AFUA_5G00480)"/>
    <property type="match status" value="1"/>
</dbReference>
<dbReference type="GO" id="GO:0004575">
    <property type="term" value="F:sucrose alpha-glucosidase activity"/>
    <property type="evidence" value="ECO:0007669"/>
    <property type="project" value="TreeGrafter"/>
</dbReference>
<dbReference type="EMBL" id="JAHLFT010000100">
    <property type="protein sequence ID" value="MBU3829017.1"/>
    <property type="molecule type" value="Genomic_DNA"/>
</dbReference>
<protein>
    <recommendedName>
        <fullName evidence="4">Glycosyl hydrolase family 32 N-terminal domain-containing protein</fullName>
    </recommendedName>
</protein>
<dbReference type="SUPFAM" id="SSF75005">
    <property type="entry name" value="Arabinanase/levansucrase/invertase"/>
    <property type="match status" value="1"/>
</dbReference>
<comment type="caution">
    <text evidence="5">The sequence shown here is derived from an EMBL/GenBank/DDBJ whole genome shotgun (WGS) entry which is preliminary data.</text>
</comment>
<sequence>MFEGTDIKSGYIDNGYTYVNPSKTSPERKASYHLTTDQGWFNDLQTIIYDPASKEYRLYFLHSADGATNAFGPQGQNWNVARSKDLIHFRKQTDALPSLNHEFSKNNESWKSALTGSVIQNNGTIAGVPKDAYVAYFSGLKQKDVSQNIWAAWSDDNGITFKHVLNDGNPVLDHSWDIASKDPGQERDAGVFYYNGKMIMYTAEGDKLGAYQSTDGVKWSRADSNGASKVGGGSAMPSFTSEDIPLECPAIRFMKNGKGETKVVLFLGGKMPQNGQTTGTYYTVGHLDKNGLLPMKRVYKD</sequence>
<comment type="similarity">
    <text evidence="1">Belongs to the glycosyl hydrolase 32 family.</text>
</comment>
<name>A0A9E2KTW7_9LACO</name>
<accession>A0A9E2KTW7</accession>
<dbReference type="AlphaFoldDB" id="A0A9E2KTW7"/>
<reference evidence="5" key="1">
    <citation type="journal article" date="2021" name="PeerJ">
        <title>Extensive microbial diversity within the chicken gut microbiome revealed by metagenomics and culture.</title>
        <authorList>
            <person name="Gilroy R."/>
            <person name="Ravi A."/>
            <person name="Getino M."/>
            <person name="Pursley I."/>
            <person name="Horton D.L."/>
            <person name="Alikhan N.F."/>
            <person name="Baker D."/>
            <person name="Gharbi K."/>
            <person name="Hall N."/>
            <person name="Watson M."/>
            <person name="Adriaenssens E.M."/>
            <person name="Foster-Nyarko E."/>
            <person name="Jarju S."/>
            <person name="Secka A."/>
            <person name="Antonio M."/>
            <person name="Oren A."/>
            <person name="Chaudhuri R.R."/>
            <person name="La Ragione R."/>
            <person name="Hildebrand F."/>
            <person name="Pallen M.J."/>
        </authorList>
    </citation>
    <scope>NUCLEOTIDE SEQUENCE</scope>
    <source>
        <strain evidence="5">F6-686</strain>
    </source>
</reference>
<dbReference type="Pfam" id="PF00251">
    <property type="entry name" value="Glyco_hydro_32N"/>
    <property type="match status" value="1"/>
</dbReference>
<gene>
    <name evidence="5" type="ORF">H9806_07870</name>
</gene>
<organism evidence="5 6">
    <name type="scientific">Candidatus Lactobacillus pullistercoris</name>
    <dbReference type="NCBI Taxonomy" id="2838636"/>
    <lineage>
        <taxon>Bacteria</taxon>
        <taxon>Bacillati</taxon>
        <taxon>Bacillota</taxon>
        <taxon>Bacilli</taxon>
        <taxon>Lactobacillales</taxon>
        <taxon>Lactobacillaceae</taxon>
        <taxon>Lactobacillus</taxon>
    </lineage>
</organism>
<dbReference type="PANTHER" id="PTHR42800:SF1">
    <property type="entry name" value="EXOINULINASE INUD (AFU_ORTHOLOGUE AFUA_5G00480)"/>
    <property type="match status" value="1"/>
</dbReference>
<dbReference type="Gene3D" id="2.115.10.20">
    <property type="entry name" value="Glycosyl hydrolase domain, family 43"/>
    <property type="match status" value="1"/>
</dbReference>
<keyword evidence="2" id="KW-0378">Hydrolase</keyword>